<dbReference type="EMBL" id="PXXO01000007">
    <property type="protein sequence ID" value="PSJ05278.1"/>
    <property type="molecule type" value="Genomic_DNA"/>
</dbReference>
<protein>
    <submittedName>
        <fullName evidence="2">Uncharacterized protein</fullName>
    </submittedName>
</protein>
<evidence type="ECO:0000313" key="3">
    <source>
        <dbReference type="Proteomes" id="UP000243002"/>
    </source>
</evidence>
<accession>A0A2P7MVP9</accession>
<sequence length="62" mass="6504">MAPVFAQAESFLLGPGSSVGPSTKVKPKNCVTAADGSITCDTQLESSPSDTQARPIYEQFKN</sequence>
<proteinExistence type="predicted"/>
<evidence type="ECO:0000256" key="1">
    <source>
        <dbReference type="SAM" id="MobiDB-lite"/>
    </source>
</evidence>
<gene>
    <name evidence="2" type="ORF">C7K55_07780</name>
</gene>
<feature type="compositionally biased region" description="Polar residues" evidence="1">
    <location>
        <begin position="41"/>
        <end position="52"/>
    </location>
</feature>
<keyword evidence="3" id="KW-1185">Reference proteome</keyword>
<feature type="region of interest" description="Disordered" evidence="1">
    <location>
        <begin position="41"/>
        <end position="62"/>
    </location>
</feature>
<organism evidence="2 3">
    <name type="scientific">Cyanobium usitatum str. Tous</name>
    <dbReference type="NCBI Taxonomy" id="2116684"/>
    <lineage>
        <taxon>Bacteria</taxon>
        <taxon>Bacillati</taxon>
        <taxon>Cyanobacteriota</taxon>
        <taxon>Cyanophyceae</taxon>
        <taxon>Synechococcales</taxon>
        <taxon>Prochlorococcaceae</taxon>
        <taxon>Cyanobium</taxon>
    </lineage>
</organism>
<comment type="caution">
    <text evidence="2">The sequence shown here is derived from an EMBL/GenBank/DDBJ whole genome shotgun (WGS) entry which is preliminary data.</text>
</comment>
<dbReference type="Proteomes" id="UP000243002">
    <property type="component" value="Unassembled WGS sequence"/>
</dbReference>
<name>A0A2P7MVP9_9CYAN</name>
<evidence type="ECO:0000313" key="2">
    <source>
        <dbReference type="EMBL" id="PSJ05278.1"/>
    </source>
</evidence>
<reference evidence="2 3" key="1">
    <citation type="journal article" date="2018" name="Environ. Microbiol.">
        <title>Ecological and genomic features of two widespread freshwater picocyanobacteria.</title>
        <authorList>
            <person name="Cabello-Yeves P.J."/>
            <person name="Picazo A."/>
            <person name="Camacho A."/>
            <person name="Callieri C."/>
            <person name="Rosselli R."/>
            <person name="Roda-Garcia J.J."/>
            <person name="Coutinho F.H."/>
            <person name="Rodriguez-Valera F."/>
        </authorList>
    </citation>
    <scope>NUCLEOTIDE SEQUENCE [LARGE SCALE GENOMIC DNA]</scope>
    <source>
        <strain evidence="2 3">Tous</strain>
    </source>
</reference>
<dbReference type="AlphaFoldDB" id="A0A2P7MVP9"/>